<feature type="region of interest" description="Disordered" evidence="1">
    <location>
        <begin position="1"/>
        <end position="33"/>
    </location>
</feature>
<proteinExistence type="predicted"/>
<dbReference type="Proteomes" id="UP000184111">
    <property type="component" value="Unassembled WGS sequence"/>
</dbReference>
<reference evidence="2 3" key="1">
    <citation type="submission" date="2016-11" db="EMBL/GenBank/DDBJ databases">
        <authorList>
            <person name="Jaros S."/>
            <person name="Januszkiewicz K."/>
            <person name="Wedrychowicz H."/>
        </authorList>
    </citation>
    <scope>NUCLEOTIDE SEQUENCE [LARGE SCALE GENOMIC DNA]</scope>
    <source>
        <strain evidence="2 3">CGMCC 4.2025</strain>
    </source>
</reference>
<sequence>MTTHDHIPSTAAAPPLSAPTEGAGGRRPPRSGVLTPVKARFSYWWNNTPAPGWRAVRSKADGLSRTVPAVSSLADQGGVSIGYAGLPVGRTNILQLLEDQRSRLGWATVQHTDTAVRWSDLAAGRWPDTDLVVVGAEQRTLSRLPEHGSLTAPFRLHLVVDVPPSQPEMARLISKREREQFRRDQREHQWALEEDSSPGALTFFYHRMHGPTMRNRHGDHSRTERLDVARYAVLRHGTLFFVSQAGTRVAGVLCHWSKDRRTLTTRLLGVLDGRDEHYRSGAFKALYHLLLRWACEQQVARVDLFGTEAYVSKGIFQWKRKLGAHPEWPPNHFATKRVRIYPRRDTPAVRDFLVANPLLRTDDLGRLTPVYYTDDHRPPRLDLSARCPGLAEPDIIHLDTVLEHLSVRGLPSGARL</sequence>
<evidence type="ECO:0000313" key="3">
    <source>
        <dbReference type="Proteomes" id="UP000184111"/>
    </source>
</evidence>
<keyword evidence="3" id="KW-1185">Reference proteome</keyword>
<name>A0A1M7QA55_9ACTN</name>
<accession>A0A1M7QA55</accession>
<dbReference type="EMBL" id="FRBI01000031">
    <property type="protein sequence ID" value="SHN27324.1"/>
    <property type="molecule type" value="Genomic_DNA"/>
</dbReference>
<evidence type="ECO:0008006" key="4">
    <source>
        <dbReference type="Google" id="ProtNLM"/>
    </source>
</evidence>
<evidence type="ECO:0000256" key="1">
    <source>
        <dbReference type="SAM" id="MobiDB-lite"/>
    </source>
</evidence>
<dbReference type="Gene3D" id="3.40.630.30">
    <property type="match status" value="1"/>
</dbReference>
<evidence type="ECO:0000313" key="2">
    <source>
        <dbReference type="EMBL" id="SHN27324.1"/>
    </source>
</evidence>
<dbReference type="OrthoDB" id="3400076at2"/>
<dbReference type="AlphaFoldDB" id="A0A1M7QA55"/>
<protein>
    <recommendedName>
        <fullName evidence="4">BioF2-like acetyltransferase domain-containing protein</fullName>
    </recommendedName>
</protein>
<feature type="compositionally biased region" description="Low complexity" evidence="1">
    <location>
        <begin position="8"/>
        <end position="20"/>
    </location>
</feature>
<dbReference type="InterPro" id="IPR016181">
    <property type="entry name" value="Acyl_CoA_acyltransferase"/>
</dbReference>
<dbReference type="RefSeq" id="WP_073502328.1">
    <property type="nucleotide sequence ID" value="NZ_FRBI01000031.1"/>
</dbReference>
<gene>
    <name evidence="2" type="ORF">SAMN05216499_13113</name>
</gene>
<organism evidence="2 3">
    <name type="scientific">Actinacidiphila paucisporea</name>
    <dbReference type="NCBI Taxonomy" id="310782"/>
    <lineage>
        <taxon>Bacteria</taxon>
        <taxon>Bacillati</taxon>
        <taxon>Actinomycetota</taxon>
        <taxon>Actinomycetes</taxon>
        <taxon>Kitasatosporales</taxon>
        <taxon>Streptomycetaceae</taxon>
        <taxon>Actinacidiphila</taxon>
    </lineage>
</organism>
<dbReference type="SUPFAM" id="SSF55729">
    <property type="entry name" value="Acyl-CoA N-acyltransferases (Nat)"/>
    <property type="match status" value="1"/>
</dbReference>
<dbReference type="STRING" id="310782.SAMN05216499_13113"/>